<comment type="similarity">
    <text evidence="2">Belongs to the rad21 family.</text>
</comment>
<dbReference type="PANTHER" id="PTHR12585">
    <property type="entry name" value="SCC1 / RAD21 FAMILY MEMBER"/>
    <property type="match status" value="1"/>
</dbReference>
<dbReference type="InterPro" id="IPR039781">
    <property type="entry name" value="Rad21/Rec8-like"/>
</dbReference>
<dbReference type="SUPFAM" id="SSF46785">
    <property type="entry name" value="Winged helix' DNA-binding domain"/>
    <property type="match status" value="1"/>
</dbReference>
<dbReference type="Pfam" id="PF04825">
    <property type="entry name" value="Rad21_Rec8_N"/>
    <property type="match status" value="1"/>
</dbReference>
<comment type="subcellular location">
    <subcellularLocation>
        <location evidence="1">Nucleus</location>
    </subcellularLocation>
</comment>
<dbReference type="STRING" id="35525.A0A0P6ASJ3"/>
<dbReference type="GO" id="GO:0006302">
    <property type="term" value="P:double-strand break repair"/>
    <property type="evidence" value="ECO:0007669"/>
    <property type="project" value="TreeGrafter"/>
</dbReference>
<keyword evidence="6" id="KW-1185">Reference proteome</keyword>
<dbReference type="GO" id="GO:0005634">
    <property type="term" value="C:nucleus"/>
    <property type="evidence" value="ECO:0007669"/>
    <property type="project" value="UniProtKB-SubCell"/>
</dbReference>
<dbReference type="GO" id="GO:0030893">
    <property type="term" value="C:meiotic cohesin complex"/>
    <property type="evidence" value="ECO:0007669"/>
    <property type="project" value="TreeGrafter"/>
</dbReference>
<evidence type="ECO:0000256" key="1">
    <source>
        <dbReference type="ARBA" id="ARBA00004123"/>
    </source>
</evidence>
<comment type="caution">
    <text evidence="5">The sequence shown here is derived from an EMBL/GenBank/DDBJ whole genome shotgun (WGS) entry which is preliminary data.</text>
</comment>
<feature type="region of interest" description="Disordered" evidence="4">
    <location>
        <begin position="542"/>
        <end position="561"/>
    </location>
</feature>
<evidence type="ECO:0000256" key="3">
    <source>
        <dbReference type="ARBA" id="ARBA00023242"/>
    </source>
</evidence>
<evidence type="ECO:0000313" key="5">
    <source>
        <dbReference type="EMBL" id="KZS18785.1"/>
    </source>
</evidence>
<dbReference type="Proteomes" id="UP000076858">
    <property type="component" value="Unassembled WGS sequence"/>
</dbReference>
<accession>A0A0P6ASJ3</accession>
<evidence type="ECO:0000256" key="4">
    <source>
        <dbReference type="SAM" id="MobiDB-lite"/>
    </source>
</evidence>
<proteinExistence type="inferred from homology"/>
<organism evidence="5 6">
    <name type="scientific">Daphnia magna</name>
    <dbReference type="NCBI Taxonomy" id="35525"/>
    <lineage>
        <taxon>Eukaryota</taxon>
        <taxon>Metazoa</taxon>
        <taxon>Ecdysozoa</taxon>
        <taxon>Arthropoda</taxon>
        <taxon>Crustacea</taxon>
        <taxon>Branchiopoda</taxon>
        <taxon>Diplostraca</taxon>
        <taxon>Cladocera</taxon>
        <taxon>Anomopoda</taxon>
        <taxon>Daphniidae</taxon>
        <taxon>Daphnia</taxon>
    </lineage>
</organism>
<dbReference type="EMBL" id="LRGB01000512">
    <property type="protein sequence ID" value="KZS18785.1"/>
    <property type="molecule type" value="Genomic_DNA"/>
</dbReference>
<gene>
    <name evidence="5" type="ORF">APZ42_015351</name>
</gene>
<dbReference type="GO" id="GO:0003682">
    <property type="term" value="F:chromatin binding"/>
    <property type="evidence" value="ECO:0007669"/>
    <property type="project" value="TreeGrafter"/>
</dbReference>
<feature type="region of interest" description="Disordered" evidence="4">
    <location>
        <begin position="251"/>
        <end position="301"/>
    </location>
</feature>
<dbReference type="InterPro" id="IPR006909">
    <property type="entry name" value="Rad21/Rec8_C_eu"/>
</dbReference>
<dbReference type="AlphaFoldDB" id="A0A0P6ASJ3"/>
<reference evidence="5 6" key="1">
    <citation type="submission" date="2016-03" db="EMBL/GenBank/DDBJ databases">
        <title>EvidentialGene: Evidence-directed Construction of Genes on Genomes.</title>
        <authorList>
            <person name="Gilbert D.G."/>
            <person name="Choi J.-H."/>
            <person name="Mockaitis K."/>
            <person name="Colbourne J."/>
            <person name="Pfrender M."/>
        </authorList>
    </citation>
    <scope>NUCLEOTIDE SEQUENCE [LARGE SCALE GENOMIC DNA]</scope>
    <source>
        <strain evidence="5 6">Xinb3</strain>
        <tissue evidence="5">Complete organism</tissue>
    </source>
</reference>
<dbReference type="InterPro" id="IPR023093">
    <property type="entry name" value="ScpA-like_C"/>
</dbReference>
<keyword evidence="3" id="KW-0539">Nucleus</keyword>
<evidence type="ECO:0000313" key="6">
    <source>
        <dbReference type="Proteomes" id="UP000076858"/>
    </source>
</evidence>
<dbReference type="GO" id="GO:0051177">
    <property type="term" value="P:meiotic sister chromatid cohesion"/>
    <property type="evidence" value="ECO:0007669"/>
    <property type="project" value="TreeGrafter"/>
</dbReference>
<dbReference type="InterPro" id="IPR006910">
    <property type="entry name" value="Rad21_Rec8_N"/>
</dbReference>
<dbReference type="InterPro" id="IPR036390">
    <property type="entry name" value="WH_DNA-bd_sf"/>
</dbReference>
<dbReference type="PANTHER" id="PTHR12585:SF27">
    <property type="entry name" value="MEIOTIC RECOMBINATION PROTEIN REC8 HOMOLOG"/>
    <property type="match status" value="1"/>
</dbReference>
<dbReference type="Gene3D" id="1.10.10.580">
    <property type="entry name" value="Structural maintenance of chromosome 1. Chain E"/>
    <property type="match status" value="1"/>
</dbReference>
<sequence>MFYNLDILNRRGGKFGVIWLVANQKLRVKGNGSKRDLRLVLDVHVDRICKDIMRHVRIENQGKLSEHSNPRFSLYLSAMLTHGAVLVHHRQVTHAIAHYQLTFQQQKIEKNLKEINISCSALDLTDVVVGAGENLLGDKLTLEEREFGHLVEVVDALRISAFQNSPPQGLPEAPFLLNQTTSVDEIEKDFAEFFKLTSQSPYGNFVAPEEITLREEESAGRVLPELIDESFGGVQEGIENFTEWGNKDLPSVLEPMEVDDPSEAGRPSLQRSNSKRVHDGCSMEEDVPSKQSRIDQPGEPVSALTSAVNDKMGFILEPLQDSPLRAERRRRRRRLIIDAETNIPPEIFQSQLKNYENTLRVTDARNDLIIPQYAESTVNHIIRRPSVLNMQSPLTCLITRNMITRQLDNSHLDSSFAEVIRCENSTQFEPRVANLSDDGSASQIHIPPKTPANENIEEIPVVQPLGNVNNTVENIPNIDGNFEDVEKPRAGQSSDASLILSLNTSSLTIRDHSGLEISRTSPAERQIGRNPCMDTLVEASVENSRGTKSSANEDWHPSVPSTEKTLVDSANAIGTDQTTAPRPLSSLSVIAEKETDSPVPADRVLPVPEHIPQTSVDEQVFHGSPIIPKTISHRKISYSQEVPEDNDLLNMIDSLTDQISDTVTFRELVPPSSYSRIEAAKIFSRLLVLKKENRIDLHQELSGVLPYEDIHINLSNR</sequence>
<name>A0A0P6ASJ3_9CRUS</name>
<dbReference type="OrthoDB" id="10071381at2759"/>
<evidence type="ECO:0000256" key="2">
    <source>
        <dbReference type="ARBA" id="ARBA00009870"/>
    </source>
</evidence>
<protein>
    <submittedName>
        <fullName evidence="5">Uncharacterized protein</fullName>
    </submittedName>
</protein>
<dbReference type="Pfam" id="PF04824">
    <property type="entry name" value="Rad21_Rec8"/>
    <property type="match status" value="1"/>
</dbReference>